<feature type="domain" description="B box-type" evidence="7">
    <location>
        <begin position="164"/>
        <end position="200"/>
    </location>
</feature>
<dbReference type="Pfam" id="PF00643">
    <property type="entry name" value="zf-B_box"/>
    <property type="match status" value="2"/>
</dbReference>
<feature type="region of interest" description="Disordered" evidence="5">
    <location>
        <begin position="472"/>
        <end position="505"/>
    </location>
</feature>
<feature type="compositionally biased region" description="Polar residues" evidence="5">
    <location>
        <begin position="486"/>
        <end position="496"/>
    </location>
</feature>
<feature type="compositionally biased region" description="Polar residues" evidence="5">
    <location>
        <begin position="580"/>
        <end position="592"/>
    </location>
</feature>
<evidence type="ECO:0000256" key="5">
    <source>
        <dbReference type="SAM" id="MobiDB-lite"/>
    </source>
</evidence>
<dbReference type="InterPro" id="IPR013083">
    <property type="entry name" value="Znf_RING/FYVE/PHD"/>
</dbReference>
<evidence type="ECO:0000313" key="9">
    <source>
        <dbReference type="Proteomes" id="UP001307889"/>
    </source>
</evidence>
<dbReference type="InterPro" id="IPR047153">
    <property type="entry name" value="TRIM45/56/19-like"/>
</dbReference>
<organism evidence="8 9">
    <name type="scientific">Nesidiocoris tenuis</name>
    <dbReference type="NCBI Taxonomy" id="355587"/>
    <lineage>
        <taxon>Eukaryota</taxon>
        <taxon>Metazoa</taxon>
        <taxon>Ecdysozoa</taxon>
        <taxon>Arthropoda</taxon>
        <taxon>Hexapoda</taxon>
        <taxon>Insecta</taxon>
        <taxon>Pterygota</taxon>
        <taxon>Neoptera</taxon>
        <taxon>Paraneoptera</taxon>
        <taxon>Hemiptera</taxon>
        <taxon>Heteroptera</taxon>
        <taxon>Panheteroptera</taxon>
        <taxon>Cimicomorpha</taxon>
        <taxon>Miridae</taxon>
        <taxon>Dicyphina</taxon>
        <taxon>Nesidiocoris</taxon>
    </lineage>
</organism>
<dbReference type="Gene3D" id="3.30.40.10">
    <property type="entry name" value="Zinc/RING finger domain, C3HC4 (zinc finger)"/>
    <property type="match status" value="1"/>
</dbReference>
<dbReference type="EMBL" id="AP028911">
    <property type="protein sequence ID" value="BES92583.1"/>
    <property type="molecule type" value="Genomic_DNA"/>
</dbReference>
<keyword evidence="2 4" id="KW-0863">Zinc-finger</keyword>
<keyword evidence="1" id="KW-0479">Metal-binding</keyword>
<keyword evidence="9" id="KW-1185">Reference proteome</keyword>
<dbReference type="PANTHER" id="PTHR25462:SF296">
    <property type="entry name" value="MEIOTIC P26, ISOFORM F"/>
    <property type="match status" value="1"/>
</dbReference>
<evidence type="ECO:0000256" key="1">
    <source>
        <dbReference type="ARBA" id="ARBA00022723"/>
    </source>
</evidence>
<dbReference type="PROSITE" id="PS50089">
    <property type="entry name" value="ZF_RING_2"/>
    <property type="match status" value="1"/>
</dbReference>
<protein>
    <submittedName>
        <fullName evidence="8">BBC</fullName>
    </submittedName>
</protein>
<evidence type="ECO:0000259" key="6">
    <source>
        <dbReference type="PROSITE" id="PS50089"/>
    </source>
</evidence>
<keyword evidence="3" id="KW-0862">Zinc</keyword>
<feature type="region of interest" description="Disordered" evidence="5">
    <location>
        <begin position="569"/>
        <end position="651"/>
    </location>
</feature>
<sequence>MATSTEQPCQSEADCCWEAVVPPEIKSLIDCVFCNKDISLNADEIKNAKLLLCLHSICQSCADSWKAEELKTCPKCRLELPRQLEENKLVQEFVQEPPSESFLKGMCNEHQTTPAKKWCNECASLVCQTCIETHQSLMISRSHRIVDIDDAEATAGMTLVDYSCPNHRSRQLDVFCDTCQIMTCRDCQLESHKSHNYSFVNTLTEQFKKDLCFKRASFQLYKEMIEASIQQGMAIEDKLTVQRDEGIKQIDFIRQTLLTMVNEKFDALKTKLEKVIKKKQEAVKQKLKVSSDFINSLLNIYNVIDLITSESSDTTIVFLNKHLKRTTDYIKQCPNITILNPGVVDRIQFNDDNITNVIQKCLLNFDGIECKRVNILEPGERQAYFDKLKDASHRFTQSLKLLVEEMDDTRRLSVEAPAESVKRIQVKSDREILHMDNRSADASSSGPSGTALLWHKPTDIALSNKTEMLSLREPNQEVQPSPPAGVSSTTDSTLRSAPNFGNFPDSTAVENLNRLVLQGSLSVSSDSACLSATNAAIPTQSTNNLPANNMIEQMLSTSYIASANSFSVPSVVSGTPSPQNPIYTSQRVTSSKPFPPASSRYNAAAQPDQQIRQISERRPQRRLSSGAVQSVNQPQTNQVWRTSDAQGPPPSYPDVAYAPYCQTTVVQQQQILLPTSLQPLAEISRLLGQNNVQNQSPPQQQNFGMNQYQENGNPPQQNFGMNQYAPW</sequence>
<dbReference type="SUPFAM" id="SSF57845">
    <property type="entry name" value="B-box zinc-binding domain"/>
    <property type="match status" value="2"/>
</dbReference>
<dbReference type="Gene3D" id="3.30.160.60">
    <property type="entry name" value="Classic Zinc Finger"/>
    <property type="match status" value="2"/>
</dbReference>
<dbReference type="Proteomes" id="UP001307889">
    <property type="component" value="Chromosome 3"/>
</dbReference>
<evidence type="ECO:0000259" key="7">
    <source>
        <dbReference type="PROSITE" id="PS50119"/>
    </source>
</evidence>
<accession>A0ABN7AKK0</accession>
<dbReference type="PROSITE" id="PS00518">
    <property type="entry name" value="ZF_RING_1"/>
    <property type="match status" value="1"/>
</dbReference>
<dbReference type="PANTHER" id="PTHR25462">
    <property type="entry name" value="BONUS, ISOFORM C-RELATED"/>
    <property type="match status" value="1"/>
</dbReference>
<dbReference type="InterPro" id="IPR001841">
    <property type="entry name" value="Znf_RING"/>
</dbReference>
<dbReference type="SUPFAM" id="SSF57850">
    <property type="entry name" value="RING/U-box"/>
    <property type="match status" value="1"/>
</dbReference>
<evidence type="ECO:0000256" key="4">
    <source>
        <dbReference type="PROSITE-ProRule" id="PRU00024"/>
    </source>
</evidence>
<proteinExistence type="predicted"/>
<dbReference type="SMART" id="SM00184">
    <property type="entry name" value="RING"/>
    <property type="match status" value="1"/>
</dbReference>
<evidence type="ECO:0000313" key="8">
    <source>
        <dbReference type="EMBL" id="BES92583.1"/>
    </source>
</evidence>
<gene>
    <name evidence="8" type="ORF">NTJ_05385</name>
</gene>
<evidence type="ECO:0000256" key="2">
    <source>
        <dbReference type="ARBA" id="ARBA00022771"/>
    </source>
</evidence>
<evidence type="ECO:0000256" key="3">
    <source>
        <dbReference type="ARBA" id="ARBA00022833"/>
    </source>
</evidence>
<feature type="domain" description="RING-type" evidence="6">
    <location>
        <begin position="31"/>
        <end position="77"/>
    </location>
</feature>
<feature type="compositionally biased region" description="Polar residues" evidence="5">
    <location>
        <begin position="622"/>
        <end position="645"/>
    </location>
</feature>
<feature type="domain" description="B box-type" evidence="7">
    <location>
        <begin position="106"/>
        <end position="148"/>
    </location>
</feature>
<dbReference type="PROSITE" id="PS50119">
    <property type="entry name" value="ZF_BBOX"/>
    <property type="match status" value="2"/>
</dbReference>
<dbReference type="InterPro" id="IPR000315">
    <property type="entry name" value="Znf_B-box"/>
</dbReference>
<dbReference type="InterPro" id="IPR017907">
    <property type="entry name" value="Znf_RING_CS"/>
</dbReference>
<dbReference type="SMART" id="SM00336">
    <property type="entry name" value="BBOX"/>
    <property type="match status" value="2"/>
</dbReference>
<name>A0ABN7AKK0_9HEMI</name>
<reference evidence="8 9" key="1">
    <citation type="submission" date="2023-09" db="EMBL/GenBank/DDBJ databases">
        <title>Nesidiocoris tenuis whole genome shotgun sequence.</title>
        <authorList>
            <person name="Shibata T."/>
            <person name="Shimoda M."/>
            <person name="Kobayashi T."/>
            <person name="Uehara T."/>
        </authorList>
    </citation>
    <scope>NUCLEOTIDE SEQUENCE [LARGE SCALE GENOMIC DNA]</scope>
    <source>
        <strain evidence="8 9">Japan</strain>
    </source>
</reference>